<accession>A0A2T4Z842</accession>
<gene>
    <name evidence="1" type="ORF">C8J48_0616</name>
</gene>
<sequence length="58" mass="6917">MGQVKKQSPRQQEKLYERYEKGKISPQEFLDKATDGLFKEKRRAISARHEKHFGKKIL</sequence>
<dbReference type="RefSeq" id="WP_170105102.1">
    <property type="nucleotide sequence ID" value="NZ_PZZP01000001.1"/>
</dbReference>
<evidence type="ECO:0000313" key="1">
    <source>
        <dbReference type="EMBL" id="PTM58044.1"/>
    </source>
</evidence>
<reference evidence="1 2" key="1">
    <citation type="submission" date="2018-04" db="EMBL/GenBank/DDBJ databases">
        <title>Genomic Encyclopedia of Archaeal and Bacterial Type Strains, Phase II (KMG-II): from individual species to whole genera.</title>
        <authorList>
            <person name="Goeker M."/>
        </authorList>
    </citation>
    <scope>NUCLEOTIDE SEQUENCE [LARGE SCALE GENOMIC DNA]</scope>
    <source>
        <strain evidence="1 2">DSM 45169</strain>
    </source>
</reference>
<organism evidence="1 2">
    <name type="scientific">Desmospora activa DSM 45169</name>
    <dbReference type="NCBI Taxonomy" id="1121389"/>
    <lineage>
        <taxon>Bacteria</taxon>
        <taxon>Bacillati</taxon>
        <taxon>Bacillota</taxon>
        <taxon>Bacilli</taxon>
        <taxon>Bacillales</taxon>
        <taxon>Thermoactinomycetaceae</taxon>
        <taxon>Desmospora</taxon>
    </lineage>
</organism>
<dbReference type="EMBL" id="PZZP01000001">
    <property type="protein sequence ID" value="PTM58044.1"/>
    <property type="molecule type" value="Genomic_DNA"/>
</dbReference>
<name>A0A2T4Z842_9BACL</name>
<comment type="caution">
    <text evidence="1">The sequence shown here is derived from an EMBL/GenBank/DDBJ whole genome shotgun (WGS) entry which is preliminary data.</text>
</comment>
<protein>
    <recommendedName>
        <fullName evidence="3">Antitoxin VbhA domain-containing protein</fullName>
    </recommendedName>
</protein>
<keyword evidence="2" id="KW-1185">Reference proteome</keyword>
<evidence type="ECO:0008006" key="3">
    <source>
        <dbReference type="Google" id="ProtNLM"/>
    </source>
</evidence>
<dbReference type="Proteomes" id="UP000241639">
    <property type="component" value="Unassembled WGS sequence"/>
</dbReference>
<proteinExistence type="predicted"/>
<dbReference type="AlphaFoldDB" id="A0A2T4Z842"/>
<evidence type="ECO:0000313" key="2">
    <source>
        <dbReference type="Proteomes" id="UP000241639"/>
    </source>
</evidence>